<dbReference type="EMBL" id="JAGIOO010000001">
    <property type="protein sequence ID" value="MBP2471685.1"/>
    <property type="molecule type" value="Genomic_DNA"/>
</dbReference>
<evidence type="ECO:0000313" key="3">
    <source>
        <dbReference type="EMBL" id="MBP2471685.1"/>
    </source>
</evidence>
<dbReference type="InterPro" id="IPR006680">
    <property type="entry name" value="Amidohydro-rel"/>
</dbReference>
<dbReference type="SUPFAM" id="SSF51556">
    <property type="entry name" value="Metallo-dependent hydrolases"/>
    <property type="match status" value="1"/>
</dbReference>
<protein>
    <submittedName>
        <fullName evidence="3">TIM-barrel fold metal-dependent hydrolase</fullName>
    </submittedName>
</protein>
<dbReference type="Gene3D" id="3.20.20.140">
    <property type="entry name" value="Metal-dependent hydrolases"/>
    <property type="match status" value="1"/>
</dbReference>
<proteinExistence type="predicted"/>
<dbReference type="InterPro" id="IPR032465">
    <property type="entry name" value="ACMSD"/>
</dbReference>
<keyword evidence="3" id="KW-0378">Hydrolase</keyword>
<name>A0ABS5A7K8_9PSEU</name>
<evidence type="ECO:0000256" key="1">
    <source>
        <dbReference type="ARBA" id="ARBA00023239"/>
    </source>
</evidence>
<organism evidence="3 4">
    <name type="scientific">Crossiella equi</name>
    <dbReference type="NCBI Taxonomy" id="130796"/>
    <lineage>
        <taxon>Bacteria</taxon>
        <taxon>Bacillati</taxon>
        <taxon>Actinomycetota</taxon>
        <taxon>Actinomycetes</taxon>
        <taxon>Pseudonocardiales</taxon>
        <taxon>Pseudonocardiaceae</taxon>
        <taxon>Crossiella</taxon>
    </lineage>
</organism>
<keyword evidence="1" id="KW-0456">Lyase</keyword>
<reference evidence="3 4" key="1">
    <citation type="submission" date="2021-03" db="EMBL/GenBank/DDBJ databases">
        <title>Sequencing the genomes of 1000 actinobacteria strains.</title>
        <authorList>
            <person name="Klenk H.-P."/>
        </authorList>
    </citation>
    <scope>NUCLEOTIDE SEQUENCE [LARGE SCALE GENOMIC DNA]</scope>
    <source>
        <strain evidence="3 4">DSM 44580</strain>
    </source>
</reference>
<dbReference type="PANTHER" id="PTHR21240">
    <property type="entry name" value="2-AMINO-3-CARBOXYLMUCONATE-6-SEMIALDEHYDE DECARBOXYLASE"/>
    <property type="match status" value="1"/>
</dbReference>
<keyword evidence="4" id="KW-1185">Reference proteome</keyword>
<dbReference type="Pfam" id="PF04909">
    <property type="entry name" value="Amidohydro_2"/>
    <property type="match status" value="1"/>
</dbReference>
<dbReference type="InterPro" id="IPR032466">
    <property type="entry name" value="Metal_Hydrolase"/>
</dbReference>
<evidence type="ECO:0000313" key="4">
    <source>
        <dbReference type="Proteomes" id="UP001519363"/>
    </source>
</evidence>
<sequence>MEVITIEEHWTTPALDRILRAHDDSVTLNDHVRSDLLDVGDQRVAAMDASGVDLQILSLTPPGTHCLPPKEAIALSREANDRATEAVARHPTRLRAMTTLPMTDPEAAVAELTRTANSPAHVGLMTYGRTGTRHLDDPAYDDLLATAAALRRPIFIHPQIPPPEVRAASYQGFTPALDLALSTYGWGWHQEAGLAALRLILRGTFDRHPDLQIVLGHWGEHLLPALDRANTLTRAAHLDRRVSDYFHTNIHITTSGMLTPRLLHHALTRTTPDRILLSADYPFHRLTPETITDFLAALPNPEDRLKITTTNAQRLFGLNREDQPRH</sequence>
<evidence type="ECO:0000259" key="2">
    <source>
        <dbReference type="Pfam" id="PF04909"/>
    </source>
</evidence>
<comment type="caution">
    <text evidence="3">The sequence shown here is derived from an EMBL/GenBank/DDBJ whole genome shotgun (WGS) entry which is preliminary data.</text>
</comment>
<dbReference type="GO" id="GO:0016787">
    <property type="term" value="F:hydrolase activity"/>
    <property type="evidence" value="ECO:0007669"/>
    <property type="project" value="UniProtKB-KW"/>
</dbReference>
<dbReference type="Proteomes" id="UP001519363">
    <property type="component" value="Unassembled WGS sequence"/>
</dbReference>
<gene>
    <name evidence="3" type="ORF">JOF53_000557</name>
</gene>
<dbReference type="PANTHER" id="PTHR21240:SF30">
    <property type="entry name" value="AMIDOHYDROLASE-RELATED DOMAIN-CONTAINING PROTEIN-RELATED"/>
    <property type="match status" value="1"/>
</dbReference>
<accession>A0ABS5A7K8</accession>
<feature type="domain" description="Amidohydrolase-related" evidence="2">
    <location>
        <begin position="70"/>
        <end position="318"/>
    </location>
</feature>